<reference evidence="1 2" key="1">
    <citation type="submission" date="2024-04" db="EMBL/GenBank/DDBJ databases">
        <title>Tritrichomonas musculus Genome.</title>
        <authorList>
            <person name="Alves-Ferreira E."/>
            <person name="Grigg M."/>
            <person name="Lorenzi H."/>
            <person name="Galac M."/>
        </authorList>
    </citation>
    <scope>NUCLEOTIDE SEQUENCE [LARGE SCALE GENOMIC DNA]</scope>
    <source>
        <strain evidence="1 2">EAF2021</strain>
    </source>
</reference>
<protein>
    <submittedName>
        <fullName evidence="1">Uncharacterized protein</fullName>
    </submittedName>
</protein>
<evidence type="ECO:0000313" key="2">
    <source>
        <dbReference type="Proteomes" id="UP001470230"/>
    </source>
</evidence>
<gene>
    <name evidence="1" type="ORF">M9Y10_007950</name>
</gene>
<organism evidence="1 2">
    <name type="scientific">Tritrichomonas musculus</name>
    <dbReference type="NCBI Taxonomy" id="1915356"/>
    <lineage>
        <taxon>Eukaryota</taxon>
        <taxon>Metamonada</taxon>
        <taxon>Parabasalia</taxon>
        <taxon>Tritrichomonadida</taxon>
        <taxon>Tritrichomonadidae</taxon>
        <taxon>Tritrichomonas</taxon>
    </lineage>
</organism>
<sequence length="876" mass="98300">MIAVKRDTLNSRAVPENKTHGLAYSLLNECQNNGHYETLIQKRDGSIVKGSDFEISLGHSFMIYDSKLDGYDLVEIHCNQNHHSTSKIDLKDIVLLYLDISLVKSNQTDVMHLSFTIKEKHPSGGINDSATIDIYGALDTIERITYTWSKTSKNISYDESGQAYSNRDIVLYLRHDYTDPIDEVNWDPSTNAFEYIIKQQFYEVSPNPNASTTLYTDFNITSSKIITADNITTMRSDLNLVTNNVDVVSYDVKEVKLKVDALDSQMNEQQMKTKYLEKEVDKIDMKANVGIVLGAVGCVLGATGIGVAGKALSFATKGVEGVVKAGGRELVNTITKASDVGADVLEDMAGKLTDELPDIGFDTWFGDMLSKVTTKSVKSRNVVSRNVLSSTDKLNNIISWCETEFTPVTNIKFTDELDDPSKIAMTLTSTMDLCKRYQHTMKPMIKTLTEGVKNGLSKNDLTRTDVIDVVGKIEDKHIKLFAEDIITDGFIKVKLMVRTISEFNDVDYNEQYISLTITNGDISEFVGTDDFTSAQINVSENKTIITINNPNKAQVTGISVKENTAIRQMTFTSNDLAYTCDIVALNKKIDEIHEQIQENDKTLATTLNEFPTVDEVNTALEKIKNDMINMDDLSNYALKSDIPTNHVTTSQLTSTLNEYMLKSDMPDDYVVVDQLDRYALKSDIPDDYVNVAALEEYMLKSEMPDDYVIAEELNNYVLKSELPNNDITLGSYRKMDNIMVYSEMTVESLTTSSGYEYAKVTPTTGNPNGYHFIGRYIDAITNETVKFDIIWKTSSDQGITKNYYLNGNFNGVRLQYNINTGYVYARHYSNNGMLECSLTLTHVYMPSDSFMLKSEMPDDYATMGDLDGYVLKSELN</sequence>
<proteinExistence type="predicted"/>
<accession>A0ABR2J3J8</accession>
<comment type="caution">
    <text evidence="1">The sequence shown here is derived from an EMBL/GenBank/DDBJ whole genome shotgun (WGS) entry which is preliminary data.</text>
</comment>
<evidence type="ECO:0000313" key="1">
    <source>
        <dbReference type="EMBL" id="KAK8872186.1"/>
    </source>
</evidence>
<keyword evidence="2" id="KW-1185">Reference proteome</keyword>
<dbReference type="EMBL" id="JAPFFF010000013">
    <property type="protein sequence ID" value="KAK8872186.1"/>
    <property type="molecule type" value="Genomic_DNA"/>
</dbReference>
<name>A0ABR2J3J8_9EUKA</name>
<dbReference type="Proteomes" id="UP001470230">
    <property type="component" value="Unassembled WGS sequence"/>
</dbReference>